<dbReference type="SMART" id="SM00729">
    <property type="entry name" value="Elp3"/>
    <property type="match status" value="1"/>
</dbReference>
<dbReference type="PROSITE" id="PS01278">
    <property type="entry name" value="MTTASE_RADICAL"/>
    <property type="match status" value="1"/>
</dbReference>
<comment type="caution">
    <text evidence="17">The sequence shown here is derived from an EMBL/GenBank/DDBJ whole genome shotgun (WGS) entry which is preliminary data.</text>
</comment>
<dbReference type="FunFam" id="3.40.50.12160:FF:000003">
    <property type="entry name" value="CDK5 regulatory subunit-associated protein 1"/>
    <property type="match status" value="1"/>
</dbReference>
<dbReference type="GO" id="GO:0051539">
    <property type="term" value="F:4 iron, 4 sulfur cluster binding"/>
    <property type="evidence" value="ECO:0007669"/>
    <property type="project" value="UniProtKB-UniRule"/>
</dbReference>
<evidence type="ECO:0000256" key="10">
    <source>
        <dbReference type="ARBA" id="ARBA00068570"/>
    </source>
</evidence>
<sequence>MPIAHVHSYGCQQNVSDGEKIKGMLALMGYGFSDSNAEADLVIYNTCAVRENAEDRVFGNVGALKHNKRRRKGMLIGLCGCMMQQEHIVQRLKKSFPYVDLIFGTHVVHRLPELLYQALSTKERVFETPDSDGVIAEHLPIRRDGTLKAWVPIMYGCNNFCTYCIVPYVRGRERSRTSQEILHEVSGLVSQGYKEITLLGQNVNSYGKGLEEEINFAGLLRKINGIEGDFRIRFMTSHPKDATPELIDTMAECEKVCHHLHLPVQSGSDRILTAMNRHYQREDYLKLVDYARSRIPDLALTSDIIVGFPGETREDFLKTMDLIQTVGYDSLFTFIYSKRVGTKAAVMDDPTPSEDKTKWLMELLEVQKKIGEDKLKEYVGKTLRILVDGPGKSGEDYVTGRTEQNFIVDLKGPADLIGNFVDVRITKALNWALLGELL</sequence>
<dbReference type="SUPFAM" id="SSF102114">
    <property type="entry name" value="Radical SAM enzymes"/>
    <property type="match status" value="1"/>
</dbReference>
<dbReference type="InterPro" id="IPR038135">
    <property type="entry name" value="Methylthiotransferase_N_sf"/>
</dbReference>
<dbReference type="InterPro" id="IPR007197">
    <property type="entry name" value="rSAM"/>
</dbReference>
<evidence type="ECO:0000313" key="18">
    <source>
        <dbReference type="Proteomes" id="UP000632659"/>
    </source>
</evidence>
<dbReference type="Proteomes" id="UP000632659">
    <property type="component" value="Unassembled WGS sequence"/>
</dbReference>
<dbReference type="InterPro" id="IPR058240">
    <property type="entry name" value="rSAM_sf"/>
</dbReference>
<dbReference type="PANTHER" id="PTHR43020:SF2">
    <property type="entry name" value="MITOCHONDRIAL TRNA METHYLTHIOTRANSFERASE CDK5RAP1"/>
    <property type="match status" value="1"/>
</dbReference>
<dbReference type="SFLD" id="SFLDF00273">
    <property type="entry name" value="(dimethylallyl)adenosine_tRNA"/>
    <property type="match status" value="1"/>
</dbReference>
<evidence type="ECO:0000256" key="13">
    <source>
        <dbReference type="HAMAP-Rule" id="MF_01864"/>
    </source>
</evidence>
<feature type="domain" description="MTTase N-terminal" evidence="15">
    <location>
        <begin position="2"/>
        <end position="120"/>
    </location>
</feature>
<evidence type="ECO:0000256" key="7">
    <source>
        <dbReference type="ARBA" id="ARBA00023014"/>
    </source>
</evidence>
<organism evidence="17 18">
    <name type="scientific">Massiliimalia timonensis</name>
    <dbReference type="NCBI Taxonomy" id="1987501"/>
    <lineage>
        <taxon>Bacteria</taxon>
        <taxon>Bacillati</taxon>
        <taxon>Bacillota</taxon>
        <taxon>Clostridia</taxon>
        <taxon>Eubacteriales</taxon>
        <taxon>Oscillospiraceae</taxon>
        <taxon>Massiliimalia</taxon>
    </lineage>
</organism>
<dbReference type="Gene3D" id="3.40.50.12160">
    <property type="entry name" value="Methylthiotransferase, N-terminal domain"/>
    <property type="match status" value="1"/>
</dbReference>
<accession>A0A8J6P034</accession>
<evidence type="ECO:0000256" key="6">
    <source>
        <dbReference type="ARBA" id="ARBA00023004"/>
    </source>
</evidence>
<evidence type="ECO:0000256" key="12">
    <source>
        <dbReference type="ARBA" id="ARBA00081141"/>
    </source>
</evidence>
<dbReference type="PROSITE" id="PS51449">
    <property type="entry name" value="MTTASE_N"/>
    <property type="match status" value="1"/>
</dbReference>
<dbReference type="Pfam" id="PF00919">
    <property type="entry name" value="UPF0004"/>
    <property type="match status" value="1"/>
</dbReference>
<dbReference type="InterPro" id="IPR005839">
    <property type="entry name" value="Methylthiotransferase"/>
</dbReference>
<feature type="binding site" evidence="13">
    <location>
        <position position="164"/>
    </location>
    <ligand>
        <name>[4Fe-4S] cluster</name>
        <dbReference type="ChEBI" id="CHEBI:49883"/>
        <label>2</label>
        <note>4Fe-4S-S-AdoMet</note>
    </ligand>
</feature>
<proteinExistence type="inferred from homology"/>
<dbReference type="PANTHER" id="PTHR43020">
    <property type="entry name" value="CDK5 REGULATORY SUBUNIT-ASSOCIATED PROTEIN 1"/>
    <property type="match status" value="1"/>
</dbReference>
<dbReference type="EC" id="2.8.4.3" evidence="8 13"/>
<dbReference type="Pfam" id="PF01938">
    <property type="entry name" value="TRAM"/>
    <property type="match status" value="1"/>
</dbReference>
<feature type="domain" description="Radical SAM core" evidence="16">
    <location>
        <begin position="143"/>
        <end position="373"/>
    </location>
</feature>
<evidence type="ECO:0000256" key="8">
    <source>
        <dbReference type="ARBA" id="ARBA00033765"/>
    </source>
</evidence>
<keyword evidence="7 13" id="KW-0411">Iron-sulfur</keyword>
<dbReference type="AlphaFoldDB" id="A0A8J6P034"/>
<keyword evidence="4 13" id="KW-0949">S-adenosyl-L-methionine</keyword>
<comment type="function">
    <text evidence="1 13">Catalyzes the methylthiolation of N6-(dimethylallyl)adenosine (i(6)A), leading to the formation of 2-methylthio-N6-(dimethylallyl)adenosine (ms(2)i(6)A) at position 37 in tRNAs that read codons beginning with uridine.</text>
</comment>
<comment type="cofactor">
    <cofactor evidence="13">
        <name>[4Fe-4S] cluster</name>
        <dbReference type="ChEBI" id="CHEBI:49883"/>
    </cofactor>
    <text evidence="13">Binds 2 [4Fe-4S] clusters. One cluster is coordinated with 3 cysteines and an exchangeable S-adenosyl-L-methionine.</text>
</comment>
<dbReference type="NCBIfam" id="TIGR00089">
    <property type="entry name" value="MiaB/RimO family radical SAM methylthiotransferase"/>
    <property type="match status" value="1"/>
</dbReference>
<reference evidence="17" key="1">
    <citation type="submission" date="2020-08" db="EMBL/GenBank/DDBJ databases">
        <title>Genome public.</title>
        <authorList>
            <person name="Liu C."/>
            <person name="Sun Q."/>
        </authorList>
    </citation>
    <scope>NUCLEOTIDE SEQUENCE</scope>
    <source>
        <strain evidence="17">NSJ-15</strain>
    </source>
</reference>
<dbReference type="GO" id="GO:0005829">
    <property type="term" value="C:cytosol"/>
    <property type="evidence" value="ECO:0007669"/>
    <property type="project" value="TreeGrafter"/>
</dbReference>
<dbReference type="InterPro" id="IPR013848">
    <property type="entry name" value="Methylthiotransferase_N"/>
</dbReference>
<evidence type="ECO:0000256" key="2">
    <source>
        <dbReference type="ARBA" id="ARBA00022485"/>
    </source>
</evidence>
<keyword evidence="18" id="KW-1185">Reference proteome</keyword>
<feature type="binding site" evidence="13">
    <location>
        <position position="11"/>
    </location>
    <ligand>
        <name>[4Fe-4S] cluster</name>
        <dbReference type="ChEBI" id="CHEBI:49883"/>
        <label>1</label>
    </ligand>
</feature>
<evidence type="ECO:0000259" key="15">
    <source>
        <dbReference type="PROSITE" id="PS51449"/>
    </source>
</evidence>
<dbReference type="Gene3D" id="3.80.30.20">
    <property type="entry name" value="tm_1862 like domain"/>
    <property type="match status" value="1"/>
</dbReference>
<feature type="binding site" evidence="13">
    <location>
        <position position="47"/>
    </location>
    <ligand>
        <name>[4Fe-4S] cluster</name>
        <dbReference type="ChEBI" id="CHEBI:49883"/>
        <label>1</label>
    </ligand>
</feature>
<dbReference type="GO" id="GO:0035597">
    <property type="term" value="F:tRNA-2-methylthio-N(6)-dimethylallyladenosine(37) synthase activity"/>
    <property type="evidence" value="ECO:0007669"/>
    <property type="project" value="UniProtKB-EC"/>
</dbReference>
<dbReference type="SFLD" id="SFLDG01082">
    <property type="entry name" value="B12-binding_domain_containing"/>
    <property type="match status" value="1"/>
</dbReference>
<comment type="catalytic activity">
    <reaction evidence="9 13">
        <text>N(6)-dimethylallyladenosine(37) in tRNA + (sulfur carrier)-SH + AH2 + 2 S-adenosyl-L-methionine = 2-methylsulfanyl-N(6)-dimethylallyladenosine(37) in tRNA + (sulfur carrier)-H + 5'-deoxyadenosine + L-methionine + A + S-adenosyl-L-homocysteine + 2 H(+)</text>
        <dbReference type="Rhea" id="RHEA:37067"/>
        <dbReference type="Rhea" id="RHEA-COMP:10375"/>
        <dbReference type="Rhea" id="RHEA-COMP:10376"/>
        <dbReference type="Rhea" id="RHEA-COMP:14737"/>
        <dbReference type="Rhea" id="RHEA-COMP:14739"/>
        <dbReference type="ChEBI" id="CHEBI:13193"/>
        <dbReference type="ChEBI" id="CHEBI:15378"/>
        <dbReference type="ChEBI" id="CHEBI:17319"/>
        <dbReference type="ChEBI" id="CHEBI:17499"/>
        <dbReference type="ChEBI" id="CHEBI:29917"/>
        <dbReference type="ChEBI" id="CHEBI:57844"/>
        <dbReference type="ChEBI" id="CHEBI:57856"/>
        <dbReference type="ChEBI" id="CHEBI:59789"/>
        <dbReference type="ChEBI" id="CHEBI:64428"/>
        <dbReference type="ChEBI" id="CHEBI:74415"/>
        <dbReference type="ChEBI" id="CHEBI:74417"/>
        <dbReference type="EC" id="2.8.4.3"/>
    </reaction>
</comment>
<comment type="similarity">
    <text evidence="13">Belongs to the methylthiotransferase family. MiaB subfamily.</text>
</comment>
<dbReference type="PROSITE" id="PS50926">
    <property type="entry name" value="TRAM"/>
    <property type="match status" value="1"/>
</dbReference>
<dbReference type="InterPro" id="IPR023404">
    <property type="entry name" value="rSAM_horseshoe"/>
</dbReference>
<dbReference type="InterPro" id="IPR020612">
    <property type="entry name" value="Methylthiotransferase_CS"/>
</dbReference>
<keyword evidence="3 13" id="KW-0808">Transferase</keyword>
<evidence type="ECO:0000256" key="9">
    <source>
        <dbReference type="ARBA" id="ARBA00051425"/>
    </source>
</evidence>
<keyword evidence="13" id="KW-0819">tRNA processing</keyword>
<evidence type="ECO:0000256" key="11">
    <source>
        <dbReference type="ARBA" id="ARBA00080698"/>
    </source>
</evidence>
<dbReference type="GO" id="GO:0046872">
    <property type="term" value="F:metal ion binding"/>
    <property type="evidence" value="ECO:0007669"/>
    <property type="project" value="UniProtKB-KW"/>
</dbReference>
<dbReference type="CDD" id="cd01335">
    <property type="entry name" value="Radical_SAM"/>
    <property type="match status" value="1"/>
</dbReference>
<dbReference type="Pfam" id="PF04055">
    <property type="entry name" value="Radical_SAM"/>
    <property type="match status" value="1"/>
</dbReference>
<gene>
    <name evidence="13 17" type="primary">miaB</name>
    <name evidence="17" type="ORF">H8702_03570</name>
</gene>
<dbReference type="SFLD" id="SFLDS00029">
    <property type="entry name" value="Radical_SAM"/>
    <property type="match status" value="1"/>
</dbReference>
<keyword evidence="5 13" id="KW-0479">Metal-binding</keyword>
<feature type="binding site" evidence="13">
    <location>
        <position position="157"/>
    </location>
    <ligand>
        <name>[4Fe-4S] cluster</name>
        <dbReference type="ChEBI" id="CHEBI:49883"/>
        <label>2</label>
        <note>4Fe-4S-S-AdoMet</note>
    </ligand>
</feature>
<dbReference type="EMBL" id="JACRTL010000001">
    <property type="protein sequence ID" value="MBC8610204.1"/>
    <property type="molecule type" value="Genomic_DNA"/>
</dbReference>
<dbReference type="InterPro" id="IPR006638">
    <property type="entry name" value="Elp3/MiaA/NifB-like_rSAM"/>
</dbReference>
<dbReference type="SFLD" id="SFLDG01061">
    <property type="entry name" value="methylthiotransferase"/>
    <property type="match status" value="1"/>
</dbReference>
<feature type="binding site" evidence="13">
    <location>
        <position position="81"/>
    </location>
    <ligand>
        <name>[4Fe-4S] cluster</name>
        <dbReference type="ChEBI" id="CHEBI:49883"/>
        <label>1</label>
    </ligand>
</feature>
<feature type="binding site" evidence="13">
    <location>
        <position position="161"/>
    </location>
    <ligand>
        <name>[4Fe-4S] cluster</name>
        <dbReference type="ChEBI" id="CHEBI:49883"/>
        <label>2</label>
        <note>4Fe-4S-S-AdoMet</note>
    </ligand>
</feature>
<dbReference type="HAMAP" id="MF_01864">
    <property type="entry name" value="tRNA_metthiotr_MiaB"/>
    <property type="match status" value="1"/>
</dbReference>
<evidence type="ECO:0000256" key="5">
    <source>
        <dbReference type="ARBA" id="ARBA00022723"/>
    </source>
</evidence>
<feature type="domain" description="TRAM" evidence="14">
    <location>
        <begin position="376"/>
        <end position="438"/>
    </location>
</feature>
<dbReference type="InterPro" id="IPR006463">
    <property type="entry name" value="MiaB_methiolase"/>
</dbReference>
<comment type="subcellular location">
    <subcellularLocation>
        <location evidence="13">Cytoplasm</location>
    </subcellularLocation>
</comment>
<dbReference type="InterPro" id="IPR002792">
    <property type="entry name" value="TRAM_dom"/>
</dbReference>
<keyword evidence="13" id="KW-0963">Cytoplasm</keyword>
<keyword evidence="6 13" id="KW-0408">Iron</keyword>
<evidence type="ECO:0000313" key="17">
    <source>
        <dbReference type="EMBL" id="MBC8610204.1"/>
    </source>
</evidence>
<dbReference type="PROSITE" id="PS51918">
    <property type="entry name" value="RADICAL_SAM"/>
    <property type="match status" value="1"/>
</dbReference>
<evidence type="ECO:0000259" key="14">
    <source>
        <dbReference type="PROSITE" id="PS50926"/>
    </source>
</evidence>
<comment type="subunit">
    <text evidence="13">Monomer.</text>
</comment>
<evidence type="ECO:0000256" key="4">
    <source>
        <dbReference type="ARBA" id="ARBA00022691"/>
    </source>
</evidence>
<evidence type="ECO:0000256" key="1">
    <source>
        <dbReference type="ARBA" id="ARBA00003234"/>
    </source>
</evidence>
<evidence type="ECO:0000259" key="16">
    <source>
        <dbReference type="PROSITE" id="PS51918"/>
    </source>
</evidence>
<dbReference type="FunFam" id="3.80.30.20:FF:000001">
    <property type="entry name" value="tRNA-2-methylthio-N(6)-dimethylallyladenosine synthase 2"/>
    <property type="match status" value="1"/>
</dbReference>
<keyword evidence="2 13" id="KW-0004">4Fe-4S</keyword>
<dbReference type="NCBIfam" id="TIGR01574">
    <property type="entry name" value="miaB-methiolase"/>
    <property type="match status" value="1"/>
</dbReference>
<evidence type="ECO:0000256" key="3">
    <source>
        <dbReference type="ARBA" id="ARBA00022679"/>
    </source>
</evidence>
<name>A0A8J6P034_9FIRM</name>
<protein>
    <recommendedName>
        <fullName evidence="10 13">tRNA-2-methylthio-N(6)-dimethylallyladenosine synthase</fullName>
        <ecNumber evidence="8 13">2.8.4.3</ecNumber>
    </recommendedName>
    <alternativeName>
        <fullName evidence="12 13">(Dimethylallyl)adenosine tRNA methylthiotransferase MiaB</fullName>
    </alternativeName>
    <alternativeName>
        <fullName evidence="11 13">tRNA-i(6)A37 methylthiotransferase</fullName>
    </alternativeName>
</protein>